<name>A0AAE3IXE6_9RHOB</name>
<evidence type="ECO:0000256" key="3">
    <source>
        <dbReference type="ARBA" id="ARBA00023163"/>
    </source>
</evidence>
<dbReference type="AlphaFoldDB" id="A0AAE3IXE6"/>
<dbReference type="EMBL" id="JAOYFC010000001">
    <property type="protein sequence ID" value="MCV6823489.1"/>
    <property type="molecule type" value="Genomic_DNA"/>
</dbReference>
<dbReference type="PANTHER" id="PTHR43537:SF5">
    <property type="entry name" value="UXU OPERON TRANSCRIPTIONAL REGULATOR"/>
    <property type="match status" value="1"/>
</dbReference>
<proteinExistence type="predicted"/>
<dbReference type="InterPro" id="IPR036390">
    <property type="entry name" value="WH_DNA-bd_sf"/>
</dbReference>
<protein>
    <submittedName>
        <fullName evidence="5">GntR family transcriptional regulator</fullName>
    </submittedName>
</protein>
<comment type="caution">
    <text evidence="5">The sequence shown here is derived from an EMBL/GenBank/DDBJ whole genome shotgun (WGS) entry which is preliminary data.</text>
</comment>
<dbReference type="Gene3D" id="1.10.10.10">
    <property type="entry name" value="Winged helix-like DNA-binding domain superfamily/Winged helix DNA-binding domain"/>
    <property type="match status" value="2"/>
</dbReference>
<dbReference type="InterPro" id="IPR011711">
    <property type="entry name" value="GntR_C"/>
</dbReference>
<dbReference type="Pfam" id="PF07729">
    <property type="entry name" value="FCD"/>
    <property type="match status" value="1"/>
</dbReference>
<evidence type="ECO:0000256" key="1">
    <source>
        <dbReference type="ARBA" id="ARBA00023015"/>
    </source>
</evidence>
<dbReference type="SUPFAM" id="SSF46785">
    <property type="entry name" value="Winged helix' DNA-binding domain"/>
    <property type="match status" value="2"/>
</dbReference>
<accession>A0AAE3IXE6</accession>
<dbReference type="SMART" id="SM00345">
    <property type="entry name" value="HTH_GNTR"/>
    <property type="match status" value="1"/>
</dbReference>
<evidence type="ECO:0000259" key="4">
    <source>
        <dbReference type="PROSITE" id="PS50949"/>
    </source>
</evidence>
<dbReference type="PANTHER" id="PTHR43537">
    <property type="entry name" value="TRANSCRIPTIONAL REGULATOR, GNTR FAMILY"/>
    <property type="match status" value="1"/>
</dbReference>
<sequence length="336" mass="37874">MSDRSDKAETYAPTRRNQMVFDTLCEAIKDGTLPKGLVLTQSSIGRFFGVSRAPAADALERMEKAGLISRFDGRGFMVGKGRDKPIRMEMDQTDLKSPVDKGEVLVNRSWRDTLYPTVEITVAGCVRYGTFSIGSTALAEHYGFSRTTSHEMLSRLERVGLIEQGANGRWRAPALTSKDVSDYYQIRRLLEPVALVEAAKELGPDVVGPAFEFVDRLLQSGVRPKKEDITTLEDDLHGKLVLGCPNRHMSETLYRSQLLLLAPHSVTDRYLRRNEMNRLISDHYRVLLPLSEGRLDEAADMMRAHLVQAERATLEYFEEEPTPPEGLIPPYMKRIS</sequence>
<dbReference type="InterPro" id="IPR000524">
    <property type="entry name" value="Tscrpt_reg_HTH_GntR"/>
</dbReference>
<dbReference type="Pfam" id="PF00392">
    <property type="entry name" value="GntR"/>
    <property type="match status" value="1"/>
</dbReference>
<reference evidence="5" key="1">
    <citation type="submission" date="2022-10" db="EMBL/GenBank/DDBJ databases">
        <authorList>
            <person name="Yue Y."/>
        </authorList>
    </citation>
    <scope>NUCLEOTIDE SEQUENCE</scope>
    <source>
        <strain evidence="5">Z654</strain>
    </source>
</reference>
<dbReference type="Gene3D" id="1.20.120.530">
    <property type="entry name" value="GntR ligand-binding domain-like"/>
    <property type="match status" value="1"/>
</dbReference>
<keyword evidence="1" id="KW-0805">Transcription regulation</keyword>
<feature type="domain" description="HTH gntR-type" evidence="4">
    <location>
        <begin position="14"/>
        <end position="81"/>
    </location>
</feature>
<dbReference type="RefSeq" id="WP_263952333.1">
    <property type="nucleotide sequence ID" value="NZ_JAOYFC010000001.1"/>
</dbReference>
<evidence type="ECO:0000313" key="6">
    <source>
        <dbReference type="Proteomes" id="UP001208041"/>
    </source>
</evidence>
<dbReference type="GO" id="GO:0003700">
    <property type="term" value="F:DNA-binding transcription factor activity"/>
    <property type="evidence" value="ECO:0007669"/>
    <property type="project" value="InterPro"/>
</dbReference>
<dbReference type="InterPro" id="IPR008920">
    <property type="entry name" value="TF_FadR/GntR_C"/>
</dbReference>
<dbReference type="GO" id="GO:0003677">
    <property type="term" value="F:DNA binding"/>
    <property type="evidence" value="ECO:0007669"/>
    <property type="project" value="UniProtKB-KW"/>
</dbReference>
<keyword evidence="2" id="KW-0238">DNA-binding</keyword>
<organism evidence="5 6">
    <name type="scientific">Halocynthiibacter halioticoli</name>
    <dbReference type="NCBI Taxonomy" id="2986804"/>
    <lineage>
        <taxon>Bacteria</taxon>
        <taxon>Pseudomonadati</taxon>
        <taxon>Pseudomonadota</taxon>
        <taxon>Alphaproteobacteria</taxon>
        <taxon>Rhodobacterales</taxon>
        <taxon>Paracoccaceae</taxon>
        <taxon>Halocynthiibacter</taxon>
    </lineage>
</organism>
<keyword evidence="3" id="KW-0804">Transcription</keyword>
<dbReference type="SMART" id="SM00895">
    <property type="entry name" value="FCD"/>
    <property type="match status" value="1"/>
</dbReference>
<evidence type="ECO:0000256" key="2">
    <source>
        <dbReference type="ARBA" id="ARBA00023125"/>
    </source>
</evidence>
<gene>
    <name evidence="5" type="ORF">OH136_02880</name>
</gene>
<dbReference type="InterPro" id="IPR036388">
    <property type="entry name" value="WH-like_DNA-bd_sf"/>
</dbReference>
<dbReference type="Proteomes" id="UP001208041">
    <property type="component" value="Unassembled WGS sequence"/>
</dbReference>
<keyword evidence="6" id="KW-1185">Reference proteome</keyword>
<evidence type="ECO:0000313" key="5">
    <source>
        <dbReference type="EMBL" id="MCV6823489.1"/>
    </source>
</evidence>
<dbReference type="SUPFAM" id="SSF48008">
    <property type="entry name" value="GntR ligand-binding domain-like"/>
    <property type="match status" value="1"/>
</dbReference>
<dbReference type="PROSITE" id="PS50949">
    <property type="entry name" value="HTH_GNTR"/>
    <property type="match status" value="1"/>
</dbReference>